<dbReference type="InterPro" id="IPR011059">
    <property type="entry name" value="Metal-dep_hydrolase_composite"/>
</dbReference>
<keyword evidence="2" id="KW-0614">Plasmid</keyword>
<feature type="domain" description="Amidohydrolase 3" evidence="1">
    <location>
        <begin position="176"/>
        <end position="380"/>
    </location>
</feature>
<evidence type="ECO:0000259" key="1">
    <source>
        <dbReference type="Pfam" id="PF07969"/>
    </source>
</evidence>
<dbReference type="AlphaFoldDB" id="A0AAU8AQN5"/>
<reference evidence="2" key="1">
    <citation type="submission" date="2023-02" db="EMBL/GenBank/DDBJ databases">
        <title>Description and genomic characterization of Salipiger bruguierae sp. nov., isolated from the sediment of mangrove plant Bruguiera sexangula.</title>
        <authorList>
            <person name="Long M."/>
        </authorList>
    </citation>
    <scope>NUCLEOTIDE SEQUENCE</scope>
    <source>
        <strain evidence="2">H15</strain>
        <plasmid evidence="2">unnamed1</plasmid>
    </source>
</reference>
<dbReference type="RefSeq" id="WP_353475761.1">
    <property type="nucleotide sequence ID" value="NZ_CP123386.1"/>
</dbReference>
<dbReference type="EMBL" id="CP123386">
    <property type="protein sequence ID" value="XCC96869.1"/>
    <property type="molecule type" value="Genomic_DNA"/>
</dbReference>
<evidence type="ECO:0000313" key="2">
    <source>
        <dbReference type="EMBL" id="XCC96869.1"/>
    </source>
</evidence>
<dbReference type="Pfam" id="PF07969">
    <property type="entry name" value="Amidohydro_3"/>
    <property type="match status" value="1"/>
</dbReference>
<dbReference type="PANTHER" id="PTHR32027">
    <property type="entry name" value="CYTOSINE DEAMINASE"/>
    <property type="match status" value="1"/>
</dbReference>
<gene>
    <name evidence="2" type="ORF">PVT71_22535</name>
</gene>
<dbReference type="GO" id="GO:0006209">
    <property type="term" value="P:cytosine catabolic process"/>
    <property type="evidence" value="ECO:0007669"/>
    <property type="project" value="TreeGrafter"/>
</dbReference>
<dbReference type="SUPFAM" id="SSF51556">
    <property type="entry name" value="Metallo-dependent hydrolases"/>
    <property type="match status" value="1"/>
</dbReference>
<proteinExistence type="predicted"/>
<dbReference type="Gene3D" id="2.30.40.10">
    <property type="entry name" value="Urease, subunit C, domain 1"/>
    <property type="match status" value="1"/>
</dbReference>
<sequence length="389" mass="41266">MTTLNGVALAGRAGHWDVALEGARIAALTPSEAKGGGLLLPCFADAHVHLDKTFTAARVPARPQSLHEAIALMAGDKPNWTAEDLRSRAARGLRRAFANGTKAMRSHVDWTEAGVPEALPVLRGLAEEWRGSVELQLATLTPLDAFAEFGETIAQEIAGTGAVLGAFVYRNDAIPEKLRAVFDLAEKHDLMLDFHVDEGLDPEAQGLDAILDETEARGMTGRVLVGHCCALSVRPEGAVTDLLGRAGEAGMALCTLPTTNAFLQDATPGRTPRLRGLAPIHEARAAGMPVMLASDNVCDPFYPQGDYDLFDVYRTAVLSGHLSPADWLASVTETPAQWLGHDVALAPGAPADFIHIAVSSLDDALNRPRAARTVWRGGAPIPETSGDFA</sequence>
<name>A0AAU8AQN5_9RHOB</name>
<organism evidence="2">
    <name type="scientific">Alloyangia sp. H15</name>
    <dbReference type="NCBI Taxonomy" id="3029062"/>
    <lineage>
        <taxon>Bacteria</taxon>
        <taxon>Pseudomonadati</taxon>
        <taxon>Pseudomonadota</taxon>
        <taxon>Alphaproteobacteria</taxon>
        <taxon>Rhodobacterales</taxon>
        <taxon>Roseobacteraceae</taxon>
        <taxon>Alloyangia</taxon>
    </lineage>
</organism>
<dbReference type="InterPro" id="IPR013108">
    <property type="entry name" value="Amidohydro_3"/>
</dbReference>
<dbReference type="InterPro" id="IPR032466">
    <property type="entry name" value="Metal_Hydrolase"/>
</dbReference>
<accession>A0AAU8AQN5</accession>
<dbReference type="Gene3D" id="3.20.20.140">
    <property type="entry name" value="Metal-dependent hydrolases"/>
    <property type="match status" value="1"/>
</dbReference>
<protein>
    <submittedName>
        <fullName evidence="2">Amidohydrolase family protein</fullName>
    </submittedName>
</protein>
<geneLocation type="plasmid" evidence="2">
    <name>unnamed1</name>
</geneLocation>
<dbReference type="GO" id="GO:0035888">
    <property type="term" value="F:isoguanine deaminase activity"/>
    <property type="evidence" value="ECO:0007669"/>
    <property type="project" value="TreeGrafter"/>
</dbReference>
<dbReference type="InterPro" id="IPR052349">
    <property type="entry name" value="Metallo-hydrolase_Enzymes"/>
</dbReference>
<dbReference type="PANTHER" id="PTHR32027:SF0">
    <property type="entry name" value="CYTOSINE DEAMINASE"/>
    <property type="match status" value="1"/>
</dbReference>
<dbReference type="GO" id="GO:0004131">
    <property type="term" value="F:cytosine deaminase activity"/>
    <property type="evidence" value="ECO:0007669"/>
    <property type="project" value="TreeGrafter"/>
</dbReference>